<organism evidence="1 2">
    <name type="scientific">Prunus yedoensis var. nudiflora</name>
    <dbReference type="NCBI Taxonomy" id="2094558"/>
    <lineage>
        <taxon>Eukaryota</taxon>
        <taxon>Viridiplantae</taxon>
        <taxon>Streptophyta</taxon>
        <taxon>Embryophyta</taxon>
        <taxon>Tracheophyta</taxon>
        <taxon>Spermatophyta</taxon>
        <taxon>Magnoliopsida</taxon>
        <taxon>eudicotyledons</taxon>
        <taxon>Gunneridae</taxon>
        <taxon>Pentapetalae</taxon>
        <taxon>rosids</taxon>
        <taxon>fabids</taxon>
        <taxon>Rosales</taxon>
        <taxon>Rosaceae</taxon>
        <taxon>Amygdaloideae</taxon>
        <taxon>Amygdaleae</taxon>
        <taxon>Prunus</taxon>
    </lineage>
</organism>
<name>A0A314UNE8_PRUYE</name>
<gene>
    <name evidence="1" type="ORF">Pyn_29423</name>
</gene>
<reference evidence="1 2" key="1">
    <citation type="submission" date="2018-02" db="EMBL/GenBank/DDBJ databases">
        <title>Draft genome of wild Prunus yedoensis var. nudiflora.</title>
        <authorList>
            <person name="Baek S."/>
            <person name="Kim J.-H."/>
            <person name="Choi K."/>
            <person name="Kim G.-B."/>
            <person name="Cho A."/>
            <person name="Jang H."/>
            <person name="Shin C.-H."/>
            <person name="Yu H.-J."/>
            <person name="Mun J.-H."/>
        </authorList>
    </citation>
    <scope>NUCLEOTIDE SEQUENCE [LARGE SCALE GENOMIC DNA]</scope>
    <source>
        <strain evidence="2">cv. Jeju island</strain>
        <tissue evidence="1">Leaf</tissue>
    </source>
</reference>
<evidence type="ECO:0000313" key="1">
    <source>
        <dbReference type="EMBL" id="PQM38891.1"/>
    </source>
</evidence>
<dbReference type="AlphaFoldDB" id="A0A314UNE8"/>
<dbReference type="EMBL" id="PJQY01003261">
    <property type="protein sequence ID" value="PQM38891.1"/>
    <property type="molecule type" value="Genomic_DNA"/>
</dbReference>
<accession>A0A314UNE8</accession>
<protein>
    <submittedName>
        <fullName evidence="1">Uncharacterized protein</fullName>
    </submittedName>
</protein>
<sequence length="133" mass="15570">MRLIRSWRNRVVRARVPPFTPSSLCTSSFHEFWEGRLFSWLPEPAKLFHTSAFQGCPFAREMTGEEGKSMRRRLLHLQGIAVIETIQGESSVPESTARADVSSLVMWLWPRDWRNPCPFSFFSPFCPWPVKRR</sequence>
<keyword evidence="2" id="KW-1185">Reference proteome</keyword>
<comment type="caution">
    <text evidence="1">The sequence shown here is derived from an EMBL/GenBank/DDBJ whole genome shotgun (WGS) entry which is preliminary data.</text>
</comment>
<proteinExistence type="predicted"/>
<dbReference type="Proteomes" id="UP000250321">
    <property type="component" value="Unassembled WGS sequence"/>
</dbReference>
<evidence type="ECO:0000313" key="2">
    <source>
        <dbReference type="Proteomes" id="UP000250321"/>
    </source>
</evidence>